<evidence type="ECO:0000313" key="2">
    <source>
        <dbReference type="Proteomes" id="UP001153332"/>
    </source>
</evidence>
<sequence length="1242" mass="140526">MEKDDMPTDNGTTGNTSSLTVSSEAALVNTEGLSKPEPKNETLDDLHVTDPMAGFDGIDELTSHVLYQQFYSIVECKDFLDWAKQPSMLWISAGPGRGKTMLLMGIARQLSINASPNPNKPFLSYHFCGQEGPGLDTPATILKSLIWMILRQQPKLASHLEQFRLIAKRKYFDDPDDFVALSGIFLKMVRDDNMIKTHLLVDAMDECFTNRDDPSFNDLMNLVMASTKWPKIKWLISTRPTAKNDFFFGRNNKCFHLDLNSNHQHLSETLEGQIISSKISKLAKEKGYGEILETEIVKKIQARREFNSLWLEIVCRALQEWDSGCALAVLVEMPYDVEQLYDEMNRRISEQPRKDSIFCKEVLDTMAIALQPLHIIELAAILDLREGQSPVDTMAVVRKCLAFLEMRDGVVRFIHGSAKDYSRRHMLESNHLSDVHAKMAKRLLGALSRILIESTKPMALYADQHKILPSIRYASIYWIWHMNEIEDIDKRTEITECAASFLSTHFLPWMRILGPEWRVTKAATLLLQLERSLRMRLKSTHRSRILPALRGAHQLLRFHQSLDKCPNLSRSLSTMLYCPGSGLINEAIMQKAFPWILTSPIHEVECSKDFLTLHGHDKRVSCIEFSPDGRLIASGSHDSTVRIWDTRTGNVQRILRHKHKINCLAISTTGLLASGSWGNSVRLWKYATGRLHYRELSKLPGPAAAVSFSPEGKYLIAACHGDLYMWDLSTDVDEAQKLTGHPELYIFSVAFSHDGSLITAGAECGRMYLWDTESRAMLRRLEGHVNVIPCVVFSPISRRIASGSLDGTVKIWNADTGEIEKTFSAGGNVNSLAFSPCGSRLSMAVRGPVKLIKVLDIASWEIRQELQGHDLTIHSVSFAPNGKFLASSSSDGTIRFWYDEPDESRKTDRVKQEFPHYSEHCIGVETLAIADDGSYVASSIHNQFIRLWDGETGRLIQTRTPLDRESTAISPTFSPDGRKLVFRAWGSMTAVFYLSEGKLLRRSLSRITATAFSPDSRFVASSATKGIDGNVARVWDLESEEDEEPQMLENHTGHDHVAFSNDGLYLATAGCGKVWLWARPSSSPSWELKDVITIVEMHEKTTIRSMVFFPDSNRILLALDYMIEIWDIQNEKQCVGRVGLGWTPTSLWFDPRSTEYVMTDRGAQSLKSPSSGLPEPPDWAPYNIWHDEECCQYWITWKDKKVIYIPWKFHPNLSRVRGHKVVLGCRSGLTLIFKFSTEIPPL</sequence>
<accession>A0ACC2JQK3</accession>
<comment type="caution">
    <text evidence="1">The sequence shown here is derived from an EMBL/GenBank/DDBJ whole genome shotgun (WGS) entry which is preliminary data.</text>
</comment>
<proteinExistence type="predicted"/>
<evidence type="ECO:0000313" key="1">
    <source>
        <dbReference type="EMBL" id="KAJ8129473.1"/>
    </source>
</evidence>
<organism evidence="1 2">
    <name type="scientific">Lasiodiplodia mahajangana</name>
    <dbReference type="NCBI Taxonomy" id="1108764"/>
    <lineage>
        <taxon>Eukaryota</taxon>
        <taxon>Fungi</taxon>
        <taxon>Dikarya</taxon>
        <taxon>Ascomycota</taxon>
        <taxon>Pezizomycotina</taxon>
        <taxon>Dothideomycetes</taxon>
        <taxon>Dothideomycetes incertae sedis</taxon>
        <taxon>Botryosphaeriales</taxon>
        <taxon>Botryosphaeriaceae</taxon>
        <taxon>Lasiodiplodia</taxon>
    </lineage>
</organism>
<reference evidence="1" key="1">
    <citation type="submission" date="2022-12" db="EMBL/GenBank/DDBJ databases">
        <title>Genome Sequence of Lasiodiplodia mahajangana.</title>
        <authorList>
            <person name="Buettner E."/>
        </authorList>
    </citation>
    <scope>NUCLEOTIDE SEQUENCE</scope>
    <source>
        <strain evidence="1">VT137</strain>
    </source>
</reference>
<dbReference type="EMBL" id="JAPUUL010000752">
    <property type="protein sequence ID" value="KAJ8129473.1"/>
    <property type="molecule type" value="Genomic_DNA"/>
</dbReference>
<gene>
    <name evidence="1" type="ORF">O1611_g4159</name>
</gene>
<protein>
    <submittedName>
        <fullName evidence="1">Uncharacterized protein</fullName>
    </submittedName>
</protein>
<dbReference type="Proteomes" id="UP001153332">
    <property type="component" value="Unassembled WGS sequence"/>
</dbReference>
<name>A0ACC2JQK3_9PEZI</name>
<keyword evidence="2" id="KW-1185">Reference proteome</keyword>